<evidence type="ECO:0000313" key="9">
    <source>
        <dbReference type="Proteomes" id="UP000614601"/>
    </source>
</evidence>
<evidence type="ECO:0000256" key="4">
    <source>
        <dbReference type="ARBA" id="ARBA00022989"/>
    </source>
</evidence>
<evidence type="ECO:0000256" key="3">
    <source>
        <dbReference type="ARBA" id="ARBA00022692"/>
    </source>
</evidence>
<evidence type="ECO:0000313" key="8">
    <source>
        <dbReference type="EMBL" id="CAD5216771.1"/>
    </source>
</evidence>
<dbReference type="PANTHER" id="PTHR16119:SF17">
    <property type="entry name" value="TRANSMEMBRANE PROTEIN 144"/>
    <property type="match status" value="1"/>
</dbReference>
<organism evidence="8 9">
    <name type="scientific">Bursaphelenchus okinawaensis</name>
    <dbReference type="NCBI Taxonomy" id="465554"/>
    <lineage>
        <taxon>Eukaryota</taxon>
        <taxon>Metazoa</taxon>
        <taxon>Ecdysozoa</taxon>
        <taxon>Nematoda</taxon>
        <taxon>Chromadorea</taxon>
        <taxon>Rhabditida</taxon>
        <taxon>Tylenchina</taxon>
        <taxon>Tylenchomorpha</taxon>
        <taxon>Aphelenchoidea</taxon>
        <taxon>Aphelenchoididae</taxon>
        <taxon>Bursaphelenchus</taxon>
    </lineage>
</organism>
<feature type="transmembrane region" description="Helical" evidence="7">
    <location>
        <begin position="307"/>
        <end position="324"/>
    </location>
</feature>
<dbReference type="Proteomes" id="UP000783686">
    <property type="component" value="Unassembled WGS sequence"/>
</dbReference>
<dbReference type="EMBL" id="CAJFDH010000003">
    <property type="protein sequence ID" value="CAD5216771.1"/>
    <property type="molecule type" value="Genomic_DNA"/>
</dbReference>
<name>A0A811KN59_9BILA</name>
<feature type="transmembrane region" description="Helical" evidence="7">
    <location>
        <begin position="333"/>
        <end position="352"/>
    </location>
</feature>
<keyword evidence="4 7" id="KW-1133">Transmembrane helix</keyword>
<feature type="transmembrane region" description="Helical" evidence="7">
    <location>
        <begin position="201"/>
        <end position="223"/>
    </location>
</feature>
<accession>A0A811KN59</accession>
<dbReference type="InterPro" id="IPR010651">
    <property type="entry name" value="Sugar_transport"/>
</dbReference>
<feature type="transmembrane region" description="Helical" evidence="7">
    <location>
        <begin position="243"/>
        <end position="263"/>
    </location>
</feature>
<protein>
    <recommendedName>
        <fullName evidence="10">Transmembrane protein 144</fullName>
    </recommendedName>
</protein>
<dbReference type="Pfam" id="PF07857">
    <property type="entry name" value="TMEM144"/>
    <property type="match status" value="1"/>
</dbReference>
<feature type="region of interest" description="Disordered" evidence="6">
    <location>
        <begin position="144"/>
        <end position="194"/>
    </location>
</feature>
<evidence type="ECO:0000256" key="5">
    <source>
        <dbReference type="ARBA" id="ARBA00023136"/>
    </source>
</evidence>
<keyword evidence="3 7" id="KW-0812">Transmembrane</keyword>
<evidence type="ECO:0000256" key="6">
    <source>
        <dbReference type="SAM" id="MobiDB-lite"/>
    </source>
</evidence>
<feature type="transmembrane region" description="Helical" evidence="7">
    <location>
        <begin position="6"/>
        <end position="26"/>
    </location>
</feature>
<comment type="subcellular location">
    <subcellularLocation>
        <location evidence="1">Membrane</location>
        <topology evidence="1">Multi-pass membrane protein</topology>
    </subcellularLocation>
</comment>
<gene>
    <name evidence="8" type="ORF">BOKJ2_LOCUS6754</name>
</gene>
<keyword evidence="5 7" id="KW-0472">Membrane</keyword>
<proteinExistence type="inferred from homology"/>
<dbReference type="GO" id="GO:0015144">
    <property type="term" value="F:carbohydrate transmembrane transporter activity"/>
    <property type="evidence" value="ECO:0007669"/>
    <property type="project" value="InterPro"/>
</dbReference>
<comment type="similarity">
    <text evidence="2">Belongs to the TMEM144 family.</text>
</comment>
<dbReference type="InterPro" id="IPR012435">
    <property type="entry name" value="TMEM144"/>
</dbReference>
<dbReference type="OrthoDB" id="426527at2759"/>
<feature type="transmembrane region" description="Helical" evidence="7">
    <location>
        <begin position="275"/>
        <end position="295"/>
    </location>
</feature>
<dbReference type="Proteomes" id="UP000614601">
    <property type="component" value="Unassembled WGS sequence"/>
</dbReference>
<evidence type="ECO:0000256" key="1">
    <source>
        <dbReference type="ARBA" id="ARBA00004141"/>
    </source>
</evidence>
<comment type="caution">
    <text evidence="8">The sequence shown here is derived from an EMBL/GenBank/DDBJ whole genome shotgun (WGS) entry which is preliminary data.</text>
</comment>
<dbReference type="EMBL" id="CAJFCW020000003">
    <property type="protein sequence ID" value="CAG9106595.1"/>
    <property type="molecule type" value="Genomic_DNA"/>
</dbReference>
<keyword evidence="9" id="KW-1185">Reference proteome</keyword>
<evidence type="ECO:0008006" key="10">
    <source>
        <dbReference type="Google" id="ProtNLM"/>
    </source>
</evidence>
<sequence>MSSDSAVGLSACVVSVVCFGSMFVAIRKYKPGDGFFVQWVMCSAIFCVGAIVHLLRGSPQFQPVAMLGGVLWASGNLTAVPIINAVGLGLGVLIWGVVNCAVGWAIGRFGLFGTHASVPVYEAANYIGLALVIVGGLLFAQVKSPPESEDSEGGLHRNDQSDLPPSPLPGDEEEAAGLVESTNEDQPRLTPRPATVSREKIVGIILSIFAGICYGSTFTPVIYIQDNPSHFINPSKDAIDYVFPHFTGIYLTSTAAFLVYTVYRQNQPFIDPKICIAAFWGGILWATAMLAWFVANDRLSQAVTYPINGMVPGVVATIYSVFYFREIKGRRNFQILITAIVITLIGAGMVGLSKDGL</sequence>
<feature type="transmembrane region" description="Helical" evidence="7">
    <location>
        <begin position="35"/>
        <end position="55"/>
    </location>
</feature>
<feature type="transmembrane region" description="Helical" evidence="7">
    <location>
        <begin position="123"/>
        <end position="140"/>
    </location>
</feature>
<dbReference type="GO" id="GO:0016020">
    <property type="term" value="C:membrane"/>
    <property type="evidence" value="ECO:0007669"/>
    <property type="project" value="UniProtKB-SubCell"/>
</dbReference>
<dbReference type="PANTHER" id="PTHR16119">
    <property type="entry name" value="TRANSMEMBRANE PROTEIN 144"/>
    <property type="match status" value="1"/>
</dbReference>
<evidence type="ECO:0000256" key="7">
    <source>
        <dbReference type="SAM" id="Phobius"/>
    </source>
</evidence>
<evidence type="ECO:0000256" key="2">
    <source>
        <dbReference type="ARBA" id="ARBA00005731"/>
    </source>
</evidence>
<reference evidence="8" key="1">
    <citation type="submission" date="2020-09" db="EMBL/GenBank/DDBJ databases">
        <authorList>
            <person name="Kikuchi T."/>
        </authorList>
    </citation>
    <scope>NUCLEOTIDE SEQUENCE</scope>
    <source>
        <strain evidence="8">SH1</strain>
    </source>
</reference>
<dbReference type="AlphaFoldDB" id="A0A811KN59"/>